<evidence type="ECO:0000256" key="5">
    <source>
        <dbReference type="ARBA" id="ARBA00022771"/>
    </source>
</evidence>
<reference evidence="18" key="1">
    <citation type="submission" date="2023-01" db="EMBL/GenBank/DDBJ databases">
        <title>Key to firefly adult light organ development and bioluminescence: homeobox transcription factors regulate luciferase expression and transportation to peroxisome.</title>
        <authorList>
            <person name="Fu X."/>
        </authorList>
    </citation>
    <scope>NUCLEOTIDE SEQUENCE [LARGE SCALE GENOMIC DNA]</scope>
</reference>
<evidence type="ECO:0000313" key="17">
    <source>
        <dbReference type="EMBL" id="KAK4878600.1"/>
    </source>
</evidence>
<organism evidence="17 18">
    <name type="scientific">Aquatica leii</name>
    <dbReference type="NCBI Taxonomy" id="1421715"/>
    <lineage>
        <taxon>Eukaryota</taxon>
        <taxon>Metazoa</taxon>
        <taxon>Ecdysozoa</taxon>
        <taxon>Arthropoda</taxon>
        <taxon>Hexapoda</taxon>
        <taxon>Insecta</taxon>
        <taxon>Pterygota</taxon>
        <taxon>Neoptera</taxon>
        <taxon>Endopterygota</taxon>
        <taxon>Coleoptera</taxon>
        <taxon>Polyphaga</taxon>
        <taxon>Elateriformia</taxon>
        <taxon>Elateroidea</taxon>
        <taxon>Lampyridae</taxon>
        <taxon>Luciolinae</taxon>
        <taxon>Aquatica</taxon>
    </lineage>
</organism>
<dbReference type="AlphaFoldDB" id="A0AAN7Q3U4"/>
<name>A0AAN7Q3U4_9COLE</name>
<comment type="subcellular location">
    <subcellularLocation>
        <location evidence="1">Nucleus</location>
    </subcellularLocation>
</comment>
<sequence>MQLEKICRGCLSEGENMINMSHSDIFHKFLLVTNLTKADEVPNVPLNLCRSCEEKLNISFSFKELCQKSHETLLSYANTPVCIDINEELYEEESAQDGHGDKKKSRLERFSHHKVSEAIADSQKSFYASTNCLWCNFAGSNSRALSIHISLVHREFKPHWCRDCNEEFGDLKGHMEKHHGNDVTCKFCDKKFQSKGHLTEHVRGHSDLRPFQCTFCEKRFVSQSHLNVHLRKHTKEKPYQCQSCIKSFAQLRQLKDHLKKHEEADDKEFFIATQNFCIKCQKKVRSLVVHMKQVHSNEGSNKLCTVCGKQFKTASKLKVHMRVHTGEAPYKCTYCDKRVATRNQIVMHERTHTGERPHVCHVCGKNFSQSSVLNTHMKLHTGPTISCKICEKRFCRPAQLRLHLRRHTGEKPYICSECGQAFIQRSHLVEHNKTHSDLRPYHCSYCDKAFKQSSSLKHHIRIHLGEKPYKCNQCSYACRQSYSLTQHMKQHSIDKPRTDRPHFCSMCSKIVLVVKFNFKRKMSARRILTITLFAIMFTFLVNTGFVEGRYLPTRSNTDRLDKLKELLKELLENQIEKEEYQQDGPPRWHPESKLFYKREIPNSN</sequence>
<dbReference type="FunFam" id="3.30.160.60:FF:000295">
    <property type="entry name" value="zinc finger protein 19"/>
    <property type="match status" value="1"/>
</dbReference>
<keyword evidence="14" id="KW-1133">Transmembrane helix</keyword>
<dbReference type="FunFam" id="3.30.160.60:FF:000446">
    <property type="entry name" value="Zinc finger protein"/>
    <property type="match status" value="1"/>
</dbReference>
<dbReference type="GO" id="GO:0006355">
    <property type="term" value="P:regulation of DNA-templated transcription"/>
    <property type="evidence" value="ECO:0007669"/>
    <property type="project" value="UniProtKB-ARBA"/>
</dbReference>
<dbReference type="Proteomes" id="UP001353858">
    <property type="component" value="Unassembled WGS sequence"/>
</dbReference>
<evidence type="ECO:0000256" key="2">
    <source>
        <dbReference type="ARBA" id="ARBA00007746"/>
    </source>
</evidence>
<dbReference type="PROSITE" id="PS50157">
    <property type="entry name" value="ZINC_FINGER_C2H2_2"/>
    <property type="match status" value="10"/>
</dbReference>
<feature type="domain" description="ZAD" evidence="16">
    <location>
        <begin position="5"/>
        <end position="76"/>
    </location>
</feature>
<evidence type="ECO:0000259" key="15">
    <source>
        <dbReference type="PROSITE" id="PS50157"/>
    </source>
</evidence>
<evidence type="ECO:0000313" key="18">
    <source>
        <dbReference type="Proteomes" id="UP001353858"/>
    </source>
</evidence>
<keyword evidence="14" id="KW-0812">Transmembrane</keyword>
<evidence type="ECO:0000259" key="16">
    <source>
        <dbReference type="PROSITE" id="PS51915"/>
    </source>
</evidence>
<evidence type="ECO:0000256" key="11">
    <source>
        <dbReference type="PROSITE-ProRule" id="PRU00042"/>
    </source>
</evidence>
<evidence type="ECO:0000256" key="6">
    <source>
        <dbReference type="ARBA" id="ARBA00022833"/>
    </source>
</evidence>
<dbReference type="InterPro" id="IPR036236">
    <property type="entry name" value="Znf_C2H2_sf"/>
</dbReference>
<evidence type="ECO:0000256" key="14">
    <source>
        <dbReference type="SAM" id="Phobius"/>
    </source>
</evidence>
<dbReference type="GO" id="GO:0005634">
    <property type="term" value="C:nucleus"/>
    <property type="evidence" value="ECO:0007669"/>
    <property type="project" value="UniProtKB-SubCell"/>
</dbReference>
<evidence type="ECO:0000256" key="12">
    <source>
        <dbReference type="PROSITE-ProRule" id="PRU01263"/>
    </source>
</evidence>
<keyword evidence="9" id="KW-0804">Transcription</keyword>
<dbReference type="GO" id="GO:0008270">
    <property type="term" value="F:zinc ion binding"/>
    <property type="evidence" value="ECO:0007669"/>
    <property type="project" value="UniProtKB-UniRule"/>
</dbReference>
<protein>
    <submittedName>
        <fullName evidence="17">Uncharacterized protein</fullName>
    </submittedName>
</protein>
<keyword evidence="13" id="KW-0175">Coiled coil</keyword>
<feature type="coiled-coil region" evidence="13">
    <location>
        <begin position="553"/>
        <end position="583"/>
    </location>
</feature>
<dbReference type="SMART" id="SM00868">
    <property type="entry name" value="zf-AD"/>
    <property type="match status" value="1"/>
</dbReference>
<feature type="binding site" evidence="12">
    <location>
        <position position="49"/>
    </location>
    <ligand>
        <name>Zn(2+)</name>
        <dbReference type="ChEBI" id="CHEBI:29105"/>
    </ligand>
</feature>
<comment type="similarity">
    <text evidence="2">Belongs to the hunchback C2H2-type zinc-finger protein family.</text>
</comment>
<keyword evidence="4" id="KW-0677">Repeat</keyword>
<evidence type="ECO:0000256" key="9">
    <source>
        <dbReference type="ARBA" id="ARBA00023163"/>
    </source>
</evidence>
<dbReference type="EMBL" id="JARPUR010000004">
    <property type="protein sequence ID" value="KAK4878600.1"/>
    <property type="molecule type" value="Genomic_DNA"/>
</dbReference>
<accession>A0AAN7Q3U4</accession>
<feature type="domain" description="C2H2-type" evidence="15">
    <location>
        <begin position="469"/>
        <end position="496"/>
    </location>
</feature>
<dbReference type="SUPFAM" id="SSF57667">
    <property type="entry name" value="beta-beta-alpha zinc fingers"/>
    <property type="match status" value="6"/>
</dbReference>
<feature type="domain" description="C2H2-type" evidence="15">
    <location>
        <begin position="239"/>
        <end position="266"/>
    </location>
</feature>
<evidence type="ECO:0000256" key="10">
    <source>
        <dbReference type="ARBA" id="ARBA00023242"/>
    </source>
</evidence>
<dbReference type="FunFam" id="3.30.160.60:FF:001450">
    <property type="entry name" value="zinc finger protein 774"/>
    <property type="match status" value="1"/>
</dbReference>
<feature type="domain" description="C2H2-type" evidence="15">
    <location>
        <begin position="183"/>
        <end position="210"/>
    </location>
</feature>
<dbReference type="SUPFAM" id="SSF57716">
    <property type="entry name" value="Glucocorticoid receptor-like (DNA-binding domain)"/>
    <property type="match status" value="1"/>
</dbReference>
<dbReference type="GO" id="GO:0003677">
    <property type="term" value="F:DNA binding"/>
    <property type="evidence" value="ECO:0007669"/>
    <property type="project" value="UniProtKB-KW"/>
</dbReference>
<keyword evidence="14" id="KW-0472">Membrane</keyword>
<feature type="transmembrane region" description="Helical" evidence="14">
    <location>
        <begin position="527"/>
        <end position="546"/>
    </location>
</feature>
<feature type="domain" description="C2H2-type" evidence="15">
    <location>
        <begin position="385"/>
        <end position="412"/>
    </location>
</feature>
<gene>
    <name evidence="17" type="ORF">RN001_011106</name>
</gene>
<dbReference type="FunFam" id="3.30.160.60:FF:002343">
    <property type="entry name" value="Zinc finger protein 33A"/>
    <property type="match status" value="1"/>
</dbReference>
<feature type="binding site" evidence="12">
    <location>
        <position position="52"/>
    </location>
    <ligand>
        <name>Zn(2+)</name>
        <dbReference type="ChEBI" id="CHEBI:29105"/>
    </ligand>
</feature>
<dbReference type="InterPro" id="IPR012934">
    <property type="entry name" value="Znf_AD"/>
</dbReference>
<dbReference type="SMART" id="SM00355">
    <property type="entry name" value="ZnF_C2H2"/>
    <property type="match status" value="13"/>
</dbReference>
<feature type="domain" description="C2H2-type" evidence="15">
    <location>
        <begin position="413"/>
        <end position="440"/>
    </location>
</feature>
<keyword evidence="5 11" id="KW-0863">Zinc-finger</keyword>
<dbReference type="Pfam" id="PF00096">
    <property type="entry name" value="zf-C2H2"/>
    <property type="match status" value="9"/>
</dbReference>
<dbReference type="FunFam" id="3.30.160.60:FF:000557">
    <property type="entry name" value="zinc finger and SCAN domain-containing protein 29"/>
    <property type="match status" value="1"/>
</dbReference>
<feature type="domain" description="C2H2-type" evidence="15">
    <location>
        <begin position="211"/>
        <end position="238"/>
    </location>
</feature>
<dbReference type="PANTHER" id="PTHR23234:SF10">
    <property type="entry name" value="RIKEN CDNA 6720489N17 GENE-RELATED"/>
    <property type="match status" value="1"/>
</dbReference>
<keyword evidence="7" id="KW-0805">Transcription regulation</keyword>
<keyword evidence="18" id="KW-1185">Reference proteome</keyword>
<feature type="domain" description="C2H2-type" evidence="15">
    <location>
        <begin position="441"/>
        <end position="468"/>
    </location>
</feature>
<dbReference type="FunFam" id="3.30.160.60:FF:000145">
    <property type="entry name" value="Zinc finger protein 574"/>
    <property type="match status" value="1"/>
</dbReference>
<feature type="domain" description="C2H2-type" evidence="15">
    <location>
        <begin position="330"/>
        <end position="357"/>
    </location>
</feature>
<dbReference type="Gene3D" id="3.30.160.60">
    <property type="entry name" value="Classic Zinc Finger"/>
    <property type="match status" value="10"/>
</dbReference>
<feature type="binding site" evidence="12">
    <location>
        <position position="10"/>
    </location>
    <ligand>
        <name>Zn(2+)</name>
        <dbReference type="ChEBI" id="CHEBI:29105"/>
    </ligand>
</feature>
<dbReference type="PROSITE" id="PS51915">
    <property type="entry name" value="ZAD"/>
    <property type="match status" value="1"/>
</dbReference>
<feature type="domain" description="C2H2-type" evidence="15">
    <location>
        <begin position="302"/>
        <end position="329"/>
    </location>
</feature>
<feature type="domain" description="C2H2-type" evidence="15">
    <location>
        <begin position="358"/>
        <end position="385"/>
    </location>
</feature>
<proteinExistence type="inferred from homology"/>
<dbReference type="FunFam" id="3.30.160.60:FF:000325">
    <property type="entry name" value="ZFP90 zinc finger protein"/>
    <property type="match status" value="1"/>
</dbReference>
<dbReference type="PANTHER" id="PTHR23234">
    <property type="entry name" value="ZNF44 PROTEIN"/>
    <property type="match status" value="1"/>
</dbReference>
<comment type="caution">
    <text evidence="17">The sequence shown here is derived from an EMBL/GenBank/DDBJ whole genome shotgun (WGS) entry which is preliminary data.</text>
</comment>
<evidence type="ECO:0000256" key="3">
    <source>
        <dbReference type="ARBA" id="ARBA00022723"/>
    </source>
</evidence>
<evidence type="ECO:0000256" key="13">
    <source>
        <dbReference type="SAM" id="Coils"/>
    </source>
</evidence>
<feature type="binding site" evidence="12">
    <location>
        <position position="7"/>
    </location>
    <ligand>
        <name>Zn(2+)</name>
        <dbReference type="ChEBI" id="CHEBI:29105"/>
    </ligand>
</feature>
<dbReference type="InterPro" id="IPR013087">
    <property type="entry name" value="Znf_C2H2_type"/>
</dbReference>
<keyword evidence="3 12" id="KW-0479">Metal-binding</keyword>
<evidence type="ECO:0000256" key="7">
    <source>
        <dbReference type="ARBA" id="ARBA00023015"/>
    </source>
</evidence>
<dbReference type="FunFam" id="3.30.160.60:FF:000614">
    <property type="entry name" value="Zinc finger protein 142"/>
    <property type="match status" value="1"/>
</dbReference>
<dbReference type="PROSITE" id="PS00028">
    <property type="entry name" value="ZINC_FINGER_C2H2_1"/>
    <property type="match status" value="10"/>
</dbReference>
<dbReference type="InterPro" id="IPR050758">
    <property type="entry name" value="Znf_C2H2-type"/>
</dbReference>
<evidence type="ECO:0000256" key="4">
    <source>
        <dbReference type="ARBA" id="ARBA00022737"/>
    </source>
</evidence>
<evidence type="ECO:0000256" key="8">
    <source>
        <dbReference type="ARBA" id="ARBA00023125"/>
    </source>
</evidence>
<keyword evidence="6 12" id="KW-0862">Zinc</keyword>
<evidence type="ECO:0000256" key="1">
    <source>
        <dbReference type="ARBA" id="ARBA00004123"/>
    </source>
</evidence>
<keyword evidence="10" id="KW-0539">Nucleus</keyword>
<keyword evidence="8" id="KW-0238">DNA-binding</keyword>